<gene>
    <name evidence="2" type="ORF">SLNSH_24000</name>
</gene>
<keyword evidence="3" id="KW-1185">Reference proteome</keyword>
<evidence type="ECO:0000313" key="2">
    <source>
        <dbReference type="EMBL" id="PSC02445.1"/>
    </source>
</evidence>
<reference evidence="3" key="1">
    <citation type="submission" date="2018-03" db="EMBL/GenBank/DDBJ databases">
        <authorList>
            <person name="Sun L."/>
            <person name="Liu H."/>
            <person name="Chen W."/>
            <person name="Huang K."/>
            <person name="Liu W."/>
            <person name="Gao X."/>
        </authorList>
    </citation>
    <scope>NUCLEOTIDE SEQUENCE [LARGE SCALE GENOMIC DNA]</scope>
    <source>
        <strain evidence="3">SH9</strain>
    </source>
</reference>
<dbReference type="AlphaFoldDB" id="A0A2T1HLB6"/>
<proteinExistence type="predicted"/>
<protein>
    <submittedName>
        <fullName evidence="2">Uncharacterized protein</fullName>
    </submittedName>
</protein>
<accession>A0A2T1HLB6</accession>
<organism evidence="2 3">
    <name type="scientific">Alsobacter soli</name>
    <dbReference type="NCBI Taxonomy" id="2109933"/>
    <lineage>
        <taxon>Bacteria</taxon>
        <taxon>Pseudomonadati</taxon>
        <taxon>Pseudomonadota</taxon>
        <taxon>Alphaproteobacteria</taxon>
        <taxon>Hyphomicrobiales</taxon>
        <taxon>Alsobacteraceae</taxon>
        <taxon>Alsobacter</taxon>
    </lineage>
</organism>
<evidence type="ECO:0000313" key="3">
    <source>
        <dbReference type="Proteomes" id="UP000239772"/>
    </source>
</evidence>
<sequence length="78" mass="7856">MSAPAPPTRVSAPAPPARVSAPAPPVSTLAPASPARRLAAVAEPTTFSMPSRMSPAASPPDWEVASERSTVTPAAEPE</sequence>
<feature type="region of interest" description="Disordered" evidence="1">
    <location>
        <begin position="1"/>
        <end position="78"/>
    </location>
</feature>
<feature type="compositionally biased region" description="Low complexity" evidence="1">
    <location>
        <begin position="8"/>
        <end position="60"/>
    </location>
</feature>
<name>A0A2T1HLB6_9HYPH</name>
<dbReference type="Proteomes" id="UP000239772">
    <property type="component" value="Unassembled WGS sequence"/>
</dbReference>
<evidence type="ECO:0000256" key="1">
    <source>
        <dbReference type="SAM" id="MobiDB-lite"/>
    </source>
</evidence>
<dbReference type="EMBL" id="PVZS01000059">
    <property type="protein sequence ID" value="PSC02445.1"/>
    <property type="molecule type" value="Genomic_DNA"/>
</dbReference>
<comment type="caution">
    <text evidence="2">The sequence shown here is derived from an EMBL/GenBank/DDBJ whole genome shotgun (WGS) entry which is preliminary data.</text>
</comment>